<sequence>MSLDSEFLDYTRNSNHSVKCEKLMYNTAARRRRWSAKFLLYTPSTLSQLPPPSQPTTDIRSYRQCEFSKSLRTNALLGRVQSGCQTQFEREEKNPELPYYRIKDYVTTITQSPTDCTNSTQCKRMKRLCGH</sequence>
<organism evidence="1 2">
    <name type="scientific">Rhizoclosmatium globosum</name>
    <dbReference type="NCBI Taxonomy" id="329046"/>
    <lineage>
        <taxon>Eukaryota</taxon>
        <taxon>Fungi</taxon>
        <taxon>Fungi incertae sedis</taxon>
        <taxon>Chytridiomycota</taxon>
        <taxon>Chytridiomycota incertae sedis</taxon>
        <taxon>Chytridiomycetes</taxon>
        <taxon>Chytridiales</taxon>
        <taxon>Chytriomycetaceae</taxon>
        <taxon>Rhizoclosmatium</taxon>
    </lineage>
</organism>
<dbReference type="Proteomes" id="UP000193642">
    <property type="component" value="Unassembled WGS sequence"/>
</dbReference>
<keyword evidence="2" id="KW-1185">Reference proteome</keyword>
<evidence type="ECO:0000313" key="1">
    <source>
        <dbReference type="EMBL" id="ORY27288.1"/>
    </source>
</evidence>
<evidence type="ECO:0000313" key="2">
    <source>
        <dbReference type="Proteomes" id="UP000193642"/>
    </source>
</evidence>
<reference evidence="1 2" key="1">
    <citation type="submission" date="2016-07" db="EMBL/GenBank/DDBJ databases">
        <title>Pervasive Adenine N6-methylation of Active Genes in Fungi.</title>
        <authorList>
            <consortium name="DOE Joint Genome Institute"/>
            <person name="Mondo S.J."/>
            <person name="Dannebaum R.O."/>
            <person name="Kuo R.C."/>
            <person name="Labutti K."/>
            <person name="Haridas S."/>
            <person name="Kuo A."/>
            <person name="Salamov A."/>
            <person name="Ahrendt S.R."/>
            <person name="Lipzen A."/>
            <person name="Sullivan W."/>
            <person name="Andreopoulos W.B."/>
            <person name="Clum A."/>
            <person name="Lindquist E."/>
            <person name="Daum C."/>
            <person name="Ramamoorthy G.K."/>
            <person name="Gryganskyi A."/>
            <person name="Culley D."/>
            <person name="Magnuson J.K."/>
            <person name="James T.Y."/>
            <person name="O'Malley M.A."/>
            <person name="Stajich J.E."/>
            <person name="Spatafora J.W."/>
            <person name="Visel A."/>
            <person name="Grigoriev I.V."/>
        </authorList>
    </citation>
    <scope>NUCLEOTIDE SEQUENCE [LARGE SCALE GENOMIC DNA]</scope>
    <source>
        <strain evidence="1 2">JEL800</strain>
    </source>
</reference>
<accession>A0A1Y2AXJ2</accession>
<dbReference type="EMBL" id="MCGO01000103">
    <property type="protein sequence ID" value="ORY27288.1"/>
    <property type="molecule type" value="Genomic_DNA"/>
</dbReference>
<dbReference type="AlphaFoldDB" id="A0A1Y2AXJ2"/>
<gene>
    <name evidence="1" type="ORF">BCR33DRAFT_26689</name>
</gene>
<protein>
    <submittedName>
        <fullName evidence="1">Uncharacterized protein</fullName>
    </submittedName>
</protein>
<comment type="caution">
    <text evidence="1">The sequence shown here is derived from an EMBL/GenBank/DDBJ whole genome shotgun (WGS) entry which is preliminary data.</text>
</comment>
<proteinExistence type="predicted"/>
<name>A0A1Y2AXJ2_9FUNG</name>